<keyword evidence="3" id="KW-1015">Disulfide bond</keyword>
<dbReference type="InterPro" id="IPR000866">
    <property type="entry name" value="AhpC/TSA"/>
</dbReference>
<dbReference type="Pfam" id="PF00578">
    <property type="entry name" value="AhpC-TSA"/>
    <property type="match status" value="1"/>
</dbReference>
<evidence type="ECO:0000256" key="1">
    <source>
        <dbReference type="ARBA" id="ARBA00004196"/>
    </source>
</evidence>
<evidence type="ECO:0000256" key="3">
    <source>
        <dbReference type="ARBA" id="ARBA00023157"/>
    </source>
</evidence>
<gene>
    <name evidence="6" type="ORF">GWC95_14180</name>
</gene>
<evidence type="ECO:0000313" key="6">
    <source>
        <dbReference type="EMBL" id="NCI51076.1"/>
    </source>
</evidence>
<dbReference type="InterPro" id="IPR017937">
    <property type="entry name" value="Thioredoxin_CS"/>
</dbReference>
<dbReference type="InterPro" id="IPR036249">
    <property type="entry name" value="Thioredoxin-like_sf"/>
</dbReference>
<comment type="subcellular location">
    <subcellularLocation>
        <location evidence="1">Cell envelope</location>
    </subcellularLocation>
</comment>
<dbReference type="InterPro" id="IPR013766">
    <property type="entry name" value="Thioredoxin_domain"/>
</dbReference>
<dbReference type="Proteomes" id="UP000753802">
    <property type="component" value="Unassembled WGS sequence"/>
</dbReference>
<evidence type="ECO:0000259" key="5">
    <source>
        <dbReference type="PROSITE" id="PS51352"/>
    </source>
</evidence>
<evidence type="ECO:0000256" key="2">
    <source>
        <dbReference type="ARBA" id="ARBA00022748"/>
    </source>
</evidence>
<name>A0ABW9ZVA7_9BACT</name>
<dbReference type="PROSITE" id="PS00194">
    <property type="entry name" value="THIOREDOXIN_1"/>
    <property type="match status" value="1"/>
</dbReference>
<feature type="domain" description="Thioredoxin" evidence="5">
    <location>
        <begin position="141"/>
        <end position="279"/>
    </location>
</feature>
<evidence type="ECO:0000256" key="4">
    <source>
        <dbReference type="ARBA" id="ARBA00023284"/>
    </source>
</evidence>
<evidence type="ECO:0000313" key="7">
    <source>
        <dbReference type="Proteomes" id="UP000753802"/>
    </source>
</evidence>
<keyword evidence="7" id="KW-1185">Reference proteome</keyword>
<dbReference type="Gene3D" id="3.40.30.10">
    <property type="entry name" value="Glutaredoxin"/>
    <property type="match status" value="1"/>
</dbReference>
<accession>A0ABW9ZVA7</accession>
<protein>
    <submittedName>
        <fullName evidence="6">TlpA family protein disulfide reductase</fullName>
    </submittedName>
</protein>
<organism evidence="6 7">
    <name type="scientific">Sediminibacterium roseum</name>
    <dbReference type="NCBI Taxonomy" id="1978412"/>
    <lineage>
        <taxon>Bacteria</taxon>
        <taxon>Pseudomonadati</taxon>
        <taxon>Bacteroidota</taxon>
        <taxon>Chitinophagia</taxon>
        <taxon>Chitinophagales</taxon>
        <taxon>Chitinophagaceae</taxon>
        <taxon>Sediminibacterium</taxon>
    </lineage>
</organism>
<dbReference type="SUPFAM" id="SSF52833">
    <property type="entry name" value="Thioredoxin-like"/>
    <property type="match status" value="1"/>
</dbReference>
<dbReference type="CDD" id="cd02966">
    <property type="entry name" value="TlpA_like_family"/>
    <property type="match status" value="1"/>
</dbReference>
<dbReference type="InterPro" id="IPR050553">
    <property type="entry name" value="Thioredoxin_ResA/DsbE_sf"/>
</dbReference>
<comment type="caution">
    <text evidence="6">The sequence shown here is derived from an EMBL/GenBank/DDBJ whole genome shotgun (WGS) entry which is preliminary data.</text>
</comment>
<reference evidence="6 7" key="1">
    <citation type="submission" date="2020-01" db="EMBL/GenBank/DDBJ databases">
        <title>Genome analysis.</title>
        <authorList>
            <person name="Wu S."/>
            <person name="Wang G."/>
        </authorList>
    </citation>
    <scope>NUCLEOTIDE SEQUENCE [LARGE SCALE GENOMIC DNA]</scope>
    <source>
        <strain evidence="6 7">SYL130</strain>
    </source>
</reference>
<keyword evidence="4" id="KW-0676">Redox-active center</keyword>
<proteinExistence type="predicted"/>
<dbReference type="PANTHER" id="PTHR42852:SF6">
    <property type="entry name" value="THIOL:DISULFIDE INTERCHANGE PROTEIN DSBE"/>
    <property type="match status" value="1"/>
</dbReference>
<keyword evidence="2" id="KW-0201">Cytochrome c-type biogenesis</keyword>
<dbReference type="EMBL" id="JAACJS010000015">
    <property type="protein sequence ID" value="NCI51076.1"/>
    <property type="molecule type" value="Genomic_DNA"/>
</dbReference>
<dbReference type="PROSITE" id="PS51352">
    <property type="entry name" value="THIOREDOXIN_2"/>
    <property type="match status" value="1"/>
</dbReference>
<sequence>MLMSNNETVTLTGNWADPNSVVVKGAAAQEDFEAFKKTVFPFLGQRNMLVSSANAERDAAKKNAIISEINKIDVVIPNLAIQFAESKPNSVASTWALYFISPLFANRIMELENAYSKLQSSAKKLVYVSNLEQFIANGKIGMIGSQALDFTQNDVNGKPVSLSSFKGKYVLVDFWASWCGPCRGENPNVVSAYQKYKNKNFTVLGVSLDQSKPNWLKAISDDNLDWTHVSDLQYWNNAAARMYHIESIPMNLLIDPAGKIIAKNIRGEELQRTLAEVLK</sequence>
<dbReference type="PANTHER" id="PTHR42852">
    <property type="entry name" value="THIOL:DISULFIDE INTERCHANGE PROTEIN DSBE"/>
    <property type="match status" value="1"/>
</dbReference>